<dbReference type="Gene3D" id="3.30.70.330">
    <property type="match status" value="1"/>
</dbReference>
<protein>
    <recommendedName>
        <fullName evidence="2">J domain-containing protein</fullName>
    </recommendedName>
</protein>
<dbReference type="InterPro" id="IPR036869">
    <property type="entry name" value="J_dom_sf"/>
</dbReference>
<dbReference type="InterPro" id="IPR001623">
    <property type="entry name" value="DnaJ_domain"/>
</dbReference>
<dbReference type="InterPro" id="IPR012677">
    <property type="entry name" value="Nucleotide-bd_a/b_plait_sf"/>
</dbReference>
<evidence type="ECO:0000259" key="2">
    <source>
        <dbReference type="PROSITE" id="PS50076"/>
    </source>
</evidence>
<evidence type="ECO:0000256" key="1">
    <source>
        <dbReference type="SAM" id="MobiDB-lite"/>
    </source>
</evidence>
<reference evidence="4" key="3">
    <citation type="submission" date="2018-08" db="UniProtKB">
        <authorList>
            <consortium name="EnsemblPlants"/>
        </authorList>
    </citation>
    <scope>IDENTIFICATION</scope>
    <source>
        <strain evidence="4">cv. Bd21</strain>
    </source>
</reference>
<dbReference type="Gene3D" id="1.10.287.110">
    <property type="entry name" value="DnaJ domain"/>
    <property type="match status" value="1"/>
</dbReference>
<accession>A0A2K2DTK9</accession>
<dbReference type="InterPro" id="IPR035979">
    <property type="entry name" value="RBD_domain_sf"/>
</dbReference>
<feature type="domain" description="J" evidence="2">
    <location>
        <begin position="9"/>
        <end position="79"/>
    </location>
</feature>
<dbReference type="Proteomes" id="UP000008810">
    <property type="component" value="Chromosome 1"/>
</dbReference>
<dbReference type="ExpressionAtlas" id="A0A2K2DTK9">
    <property type="expression patterns" value="baseline and differential"/>
</dbReference>
<dbReference type="Gramene" id="PNT77616">
    <property type="protein sequence ID" value="PNT77616"/>
    <property type="gene ID" value="BRADI_1g65977v3"/>
</dbReference>
<keyword evidence="5" id="KW-1185">Reference proteome</keyword>
<evidence type="ECO:0000313" key="4">
    <source>
        <dbReference type="EnsemblPlants" id="PNT77616"/>
    </source>
</evidence>
<dbReference type="GO" id="GO:0003723">
    <property type="term" value="F:RNA binding"/>
    <property type="evidence" value="ECO:0007669"/>
    <property type="project" value="InterPro"/>
</dbReference>
<feature type="region of interest" description="Disordered" evidence="1">
    <location>
        <begin position="152"/>
        <end position="174"/>
    </location>
</feature>
<name>A0A2K2DTK9_BRADI</name>
<proteinExistence type="predicted"/>
<dbReference type="PROSITE" id="PS50076">
    <property type="entry name" value="DNAJ_2"/>
    <property type="match status" value="1"/>
</dbReference>
<dbReference type="InParanoid" id="A0A2K2DTK9"/>
<dbReference type="CDD" id="cd06257">
    <property type="entry name" value="DnaJ"/>
    <property type="match status" value="1"/>
</dbReference>
<dbReference type="FunCoup" id="A0A2K2DTK9">
    <property type="interactions" value="499"/>
</dbReference>
<organism evidence="3">
    <name type="scientific">Brachypodium distachyon</name>
    <name type="common">Purple false brome</name>
    <name type="synonym">Trachynia distachya</name>
    <dbReference type="NCBI Taxonomy" id="15368"/>
    <lineage>
        <taxon>Eukaryota</taxon>
        <taxon>Viridiplantae</taxon>
        <taxon>Streptophyta</taxon>
        <taxon>Embryophyta</taxon>
        <taxon>Tracheophyta</taxon>
        <taxon>Spermatophyta</taxon>
        <taxon>Magnoliopsida</taxon>
        <taxon>Liliopsida</taxon>
        <taxon>Poales</taxon>
        <taxon>Poaceae</taxon>
        <taxon>BOP clade</taxon>
        <taxon>Pooideae</taxon>
        <taxon>Stipodae</taxon>
        <taxon>Brachypodieae</taxon>
        <taxon>Brachypodium</taxon>
    </lineage>
</organism>
<feature type="region of interest" description="Disordered" evidence="1">
    <location>
        <begin position="34"/>
        <end position="53"/>
    </location>
</feature>
<dbReference type="SUPFAM" id="SSF54928">
    <property type="entry name" value="RNA-binding domain, RBD"/>
    <property type="match status" value="1"/>
</dbReference>
<dbReference type="EMBL" id="CM000880">
    <property type="protein sequence ID" value="PNT77616.1"/>
    <property type="molecule type" value="Genomic_DNA"/>
</dbReference>
<dbReference type="OrthoDB" id="10250354at2759"/>
<evidence type="ECO:0000313" key="3">
    <source>
        <dbReference type="EMBL" id="PNT77616.1"/>
    </source>
</evidence>
<evidence type="ECO:0000313" key="5">
    <source>
        <dbReference type="Proteomes" id="UP000008810"/>
    </source>
</evidence>
<dbReference type="PANTHER" id="PTHR45098:SF1">
    <property type="entry name" value="DNAJ DOMAIN CONTAINING PROTEIN, EXPRESSED"/>
    <property type="match status" value="1"/>
</dbReference>
<dbReference type="InterPro" id="IPR000504">
    <property type="entry name" value="RRM_dom"/>
</dbReference>
<reference evidence="3" key="2">
    <citation type="submission" date="2017-06" db="EMBL/GenBank/DDBJ databases">
        <title>WGS assembly of Brachypodium distachyon.</title>
        <authorList>
            <consortium name="The International Brachypodium Initiative"/>
            <person name="Lucas S."/>
            <person name="Harmon-Smith M."/>
            <person name="Lail K."/>
            <person name="Tice H."/>
            <person name="Grimwood J."/>
            <person name="Bruce D."/>
            <person name="Barry K."/>
            <person name="Shu S."/>
            <person name="Lindquist E."/>
            <person name="Wang M."/>
            <person name="Pitluck S."/>
            <person name="Vogel J.P."/>
            <person name="Garvin D.F."/>
            <person name="Mockler T.C."/>
            <person name="Schmutz J."/>
            <person name="Rokhsar D."/>
            <person name="Bevan M.W."/>
        </authorList>
    </citation>
    <scope>NUCLEOTIDE SEQUENCE</scope>
    <source>
        <strain evidence="3">Bd21</strain>
    </source>
</reference>
<dbReference type="AlphaFoldDB" id="A0A2K2DTK9"/>
<dbReference type="Pfam" id="PF00076">
    <property type="entry name" value="RRM_1"/>
    <property type="match status" value="1"/>
</dbReference>
<dbReference type="GO" id="GO:0005783">
    <property type="term" value="C:endoplasmic reticulum"/>
    <property type="evidence" value="ECO:0007669"/>
    <property type="project" value="UniProtKB-ARBA"/>
</dbReference>
<dbReference type="EnsemblPlants" id="PNT77616">
    <property type="protein sequence ID" value="PNT77616"/>
    <property type="gene ID" value="BRADI_1g65977v3"/>
</dbReference>
<dbReference type="SUPFAM" id="SSF46565">
    <property type="entry name" value="Chaperone J-domain"/>
    <property type="match status" value="1"/>
</dbReference>
<feature type="compositionally biased region" description="Basic and acidic residues" evidence="1">
    <location>
        <begin position="159"/>
        <end position="174"/>
    </location>
</feature>
<dbReference type="Pfam" id="PF00226">
    <property type="entry name" value="DnaJ"/>
    <property type="match status" value="1"/>
</dbReference>
<sequence>MAAMEQDLDHYEMLRLPSGEEGAALSVEQIEKAYRTQSRLRHPDKRPDDPNATADFQSLASSYKFLLDESLRRQFDARLRGRREAAARAAATGVKRRKAVSDLEERERAFAAGGGLSVDPAEVAKREDKRKAADIKRELDEFLATKQSGATGYASTSVHGDKKGGTPENGAKTDRSKIVKVSWQENADNYTAAKLDEIFKQFGKVEDVVIKTRRLNSNSAIVVMASKEAAELALKSDFVYLPLKVTAIVLWAGYQGQLKYLNRGQATLKELDSMIWKHRYSGNFRRPRKEKNVKPWIKTSLAPGSGVVKK</sequence>
<gene>
    <name evidence="3" type="ORF">BRADI_1g65977v3</name>
</gene>
<dbReference type="SMART" id="SM00271">
    <property type="entry name" value="DnaJ"/>
    <property type="match status" value="1"/>
</dbReference>
<reference evidence="3 4" key="1">
    <citation type="journal article" date="2010" name="Nature">
        <title>Genome sequencing and analysis of the model grass Brachypodium distachyon.</title>
        <authorList>
            <consortium name="International Brachypodium Initiative"/>
        </authorList>
    </citation>
    <scope>NUCLEOTIDE SEQUENCE [LARGE SCALE GENOMIC DNA]</scope>
    <source>
        <strain evidence="3 4">Bd21</strain>
    </source>
</reference>
<dbReference type="PANTHER" id="PTHR45098">
    <property type="entry name" value="DNAJ DOMAIN CONTAINING PROTEIN, EXPRESSED"/>
    <property type="match status" value="1"/>
</dbReference>